<dbReference type="SMART" id="SM00184">
    <property type="entry name" value="RING"/>
    <property type="match status" value="1"/>
</dbReference>
<dbReference type="GO" id="GO:0016491">
    <property type="term" value="F:oxidoreductase activity"/>
    <property type="evidence" value="ECO:0007669"/>
    <property type="project" value="UniProtKB-KW"/>
</dbReference>
<evidence type="ECO:0000256" key="8">
    <source>
        <dbReference type="SAM" id="MobiDB-lite"/>
    </source>
</evidence>
<evidence type="ECO:0000259" key="9">
    <source>
        <dbReference type="PROSITE" id="PS50089"/>
    </source>
</evidence>
<accession>A0AAU9SXP9</accession>
<dbReference type="CDD" id="cd16574">
    <property type="entry name" value="RING-HC_Topors"/>
    <property type="match status" value="1"/>
</dbReference>
<dbReference type="EMBL" id="OU466862">
    <property type="protein sequence ID" value="CAH2072364.1"/>
    <property type="molecule type" value="Genomic_DNA"/>
</dbReference>
<evidence type="ECO:0000256" key="5">
    <source>
        <dbReference type="ARBA" id="ARBA00023002"/>
    </source>
</evidence>
<organism evidence="10 11">
    <name type="scientific">Thlaspi arvense</name>
    <name type="common">Field penny-cress</name>
    <dbReference type="NCBI Taxonomy" id="13288"/>
    <lineage>
        <taxon>Eukaryota</taxon>
        <taxon>Viridiplantae</taxon>
        <taxon>Streptophyta</taxon>
        <taxon>Embryophyta</taxon>
        <taxon>Tracheophyta</taxon>
        <taxon>Spermatophyta</taxon>
        <taxon>Magnoliopsida</taxon>
        <taxon>eudicotyledons</taxon>
        <taxon>Gunneridae</taxon>
        <taxon>Pentapetalae</taxon>
        <taxon>rosids</taxon>
        <taxon>malvids</taxon>
        <taxon>Brassicales</taxon>
        <taxon>Brassicaceae</taxon>
        <taxon>Thlaspideae</taxon>
        <taxon>Thlaspi</taxon>
    </lineage>
</organism>
<evidence type="ECO:0000256" key="6">
    <source>
        <dbReference type="ARBA" id="ARBA00023445"/>
    </source>
</evidence>
<proteinExistence type="inferred from homology"/>
<dbReference type="SUPFAM" id="SSF51735">
    <property type="entry name" value="NAD(P)-binding Rossmann-fold domains"/>
    <property type="match status" value="1"/>
</dbReference>
<gene>
    <name evidence="10" type="ORF">TAV2_LOCUS20781</name>
</gene>
<dbReference type="InterPro" id="IPR001509">
    <property type="entry name" value="Epimerase_deHydtase"/>
</dbReference>
<evidence type="ECO:0000313" key="11">
    <source>
        <dbReference type="Proteomes" id="UP000836841"/>
    </source>
</evidence>
<feature type="region of interest" description="Disordered" evidence="8">
    <location>
        <begin position="178"/>
        <end position="237"/>
    </location>
</feature>
<keyword evidence="4" id="KW-0521">NADP</keyword>
<comment type="similarity">
    <text evidence="6">Belongs to the NAD(P)-dependent epimerase/dehydratase family. Dihydroflavonol-4-reductase subfamily.</text>
</comment>
<dbReference type="AlphaFoldDB" id="A0AAU9SXP9"/>
<dbReference type="GO" id="GO:0008270">
    <property type="term" value="F:zinc ion binding"/>
    <property type="evidence" value="ECO:0007669"/>
    <property type="project" value="UniProtKB-KW"/>
</dbReference>
<feature type="compositionally biased region" description="Low complexity" evidence="8">
    <location>
        <begin position="192"/>
        <end position="204"/>
    </location>
</feature>
<reference evidence="10 11" key="1">
    <citation type="submission" date="2022-03" db="EMBL/GenBank/DDBJ databases">
        <authorList>
            <person name="Nunn A."/>
            <person name="Chopra R."/>
            <person name="Nunn A."/>
            <person name="Contreras Garrido A."/>
        </authorList>
    </citation>
    <scope>NUCLEOTIDE SEQUENCE [LARGE SCALE GENOMIC DNA]</scope>
</reference>
<evidence type="ECO:0000256" key="4">
    <source>
        <dbReference type="ARBA" id="ARBA00022857"/>
    </source>
</evidence>
<dbReference type="PANTHER" id="PTHR47361:SF4">
    <property type="entry name" value="RING_U-BOX SUPERFAMILY PROTEIN"/>
    <property type="match status" value="1"/>
</dbReference>
<protein>
    <recommendedName>
        <fullName evidence="9">RING-type domain-containing protein</fullName>
    </recommendedName>
</protein>
<dbReference type="InterPro" id="IPR013083">
    <property type="entry name" value="Znf_RING/FYVE/PHD"/>
</dbReference>
<keyword evidence="1" id="KW-0479">Metal-binding</keyword>
<dbReference type="Proteomes" id="UP000836841">
    <property type="component" value="Chromosome 6"/>
</dbReference>
<keyword evidence="2 7" id="KW-0863">Zinc-finger</keyword>
<keyword evidence="3" id="KW-0862">Zinc</keyword>
<dbReference type="Gene3D" id="3.30.40.10">
    <property type="entry name" value="Zinc/RING finger domain, C3HC4 (zinc finger)"/>
    <property type="match status" value="1"/>
</dbReference>
<dbReference type="PROSITE" id="PS00518">
    <property type="entry name" value="ZF_RING_1"/>
    <property type="match status" value="1"/>
</dbReference>
<dbReference type="InterPro" id="IPR017907">
    <property type="entry name" value="Znf_RING_CS"/>
</dbReference>
<evidence type="ECO:0000256" key="7">
    <source>
        <dbReference type="PROSITE-ProRule" id="PRU00175"/>
    </source>
</evidence>
<dbReference type="InterPro" id="IPR036291">
    <property type="entry name" value="NAD(P)-bd_dom_sf"/>
</dbReference>
<dbReference type="InterPro" id="IPR001841">
    <property type="entry name" value="Znf_RING"/>
</dbReference>
<dbReference type="InterPro" id="IPR058746">
    <property type="entry name" value="Znf_RING-type_Topors"/>
</dbReference>
<evidence type="ECO:0000256" key="3">
    <source>
        <dbReference type="ARBA" id="ARBA00022833"/>
    </source>
</evidence>
<dbReference type="Pfam" id="PF01370">
    <property type="entry name" value="Epimerase"/>
    <property type="match status" value="1"/>
</dbReference>
<dbReference type="Pfam" id="PF13639">
    <property type="entry name" value="zf-RING_2"/>
    <property type="match status" value="1"/>
</dbReference>
<dbReference type="PANTHER" id="PTHR47361">
    <property type="entry name" value="RING/U-BOX SUPERFAMILY PROTEIN"/>
    <property type="match status" value="1"/>
</dbReference>
<dbReference type="FunFam" id="3.40.50.720:FF:000085">
    <property type="entry name" value="Dihydroflavonol reductase"/>
    <property type="match status" value="1"/>
</dbReference>
<name>A0AAU9SXP9_THLAR</name>
<keyword evidence="11" id="KW-1185">Reference proteome</keyword>
<feature type="domain" description="RING-type" evidence="9">
    <location>
        <begin position="46"/>
        <end position="89"/>
    </location>
</feature>
<dbReference type="Gene3D" id="3.40.50.720">
    <property type="entry name" value="NAD(P)-binding Rossmann-like Domain"/>
    <property type="match status" value="1"/>
</dbReference>
<sequence>MSSVTEIVYEQQVADGIQDMALQDQDKKKIQEEIHEPSFGNHGGCCAICLNEIPLQETAMVKGCEHTYCVTCILRWASYKESPTCPQCKHPFGFLSVHRALDGSIEDFLFEESVCLLLRASWFKPLDVVEQASYSYGYHDDFDIPCDYEDEDADLDEFYMHGSRLRIGNRRWGDNGFVRSGRQEARPVQKHSGSSSSSSSGSSSCEPKDKQVKSANTTGRRAKRAMKREAANKAAEVASAAKHEAHLELLVTSPRGSFSSSLAVATPLRHPSETPAELVDPAVKGTLNVLNSCTKSSSVKRVVVTSSMAAVAYNGKPRTPDVTVDETWFSDPELCESTKMWYVLSKTLAEDAAWKFAKEKGLDIVTINPAMVIGPLLQPTLNTSAAAILNFINGAKTFANASFGWVNVKDVANAHIQAFEIPSANGRHCMVEKVAHHSEVVNTIRELYPNLQLPERCADENPYVPTYQVSNEKTKSLGIDYIPLKVSIKETVESLREKGFIDF</sequence>
<dbReference type="SUPFAM" id="SSF57850">
    <property type="entry name" value="RING/U-box"/>
    <property type="match status" value="1"/>
</dbReference>
<evidence type="ECO:0000256" key="2">
    <source>
        <dbReference type="ARBA" id="ARBA00022771"/>
    </source>
</evidence>
<evidence type="ECO:0000256" key="1">
    <source>
        <dbReference type="ARBA" id="ARBA00022723"/>
    </source>
</evidence>
<keyword evidence="5" id="KW-0560">Oxidoreductase</keyword>
<dbReference type="PROSITE" id="PS50089">
    <property type="entry name" value="ZF_RING_2"/>
    <property type="match status" value="1"/>
</dbReference>
<evidence type="ECO:0000313" key="10">
    <source>
        <dbReference type="EMBL" id="CAH2072364.1"/>
    </source>
</evidence>